<dbReference type="EMBL" id="CAFBNF010000295">
    <property type="protein sequence ID" value="CAB4961109.1"/>
    <property type="molecule type" value="Genomic_DNA"/>
</dbReference>
<name>A0A6J7L456_9ZZZZ</name>
<dbReference type="AlphaFoldDB" id="A0A6J7L456"/>
<evidence type="ECO:0000313" key="1">
    <source>
        <dbReference type="EMBL" id="CAB4961109.1"/>
    </source>
</evidence>
<sequence>MVSIRTGRMLAITGTVVVMVAGFDGLTFATTGRSMLLGSLNSANHTTALTGVGSGPALAVAKAAGAGAPLSITVPASQVATSPPLSTNAKGKVANLYAARAGTADNATTLGGKSLAQIQSGAKGSSSIETVSVTVTAYAGATTYQYAWCPAGKVATGGGYSDSYSGDVVRASFPSNNGDPGVHPSTNWRVGIDNPTGVDHQFGIYVVCLS</sequence>
<gene>
    <name evidence="1" type="ORF">UFOPK3773_01995</name>
</gene>
<protein>
    <submittedName>
        <fullName evidence="1">Unannotated protein</fullName>
    </submittedName>
</protein>
<proteinExistence type="predicted"/>
<reference evidence="1" key="1">
    <citation type="submission" date="2020-05" db="EMBL/GenBank/DDBJ databases">
        <authorList>
            <person name="Chiriac C."/>
            <person name="Salcher M."/>
            <person name="Ghai R."/>
            <person name="Kavagutti S V."/>
        </authorList>
    </citation>
    <scope>NUCLEOTIDE SEQUENCE</scope>
</reference>
<organism evidence="1">
    <name type="scientific">freshwater metagenome</name>
    <dbReference type="NCBI Taxonomy" id="449393"/>
    <lineage>
        <taxon>unclassified sequences</taxon>
        <taxon>metagenomes</taxon>
        <taxon>ecological metagenomes</taxon>
    </lineage>
</organism>
<accession>A0A6J7L456</accession>